<dbReference type="GO" id="GO:0016197">
    <property type="term" value="P:endosomal transport"/>
    <property type="evidence" value="ECO:0000318"/>
    <property type="project" value="GO_Central"/>
</dbReference>
<proteinExistence type="inferred from homology"/>
<sequence length="92" mass="10765">MNLPNGRLITTKEDNKPLEMMSKLTTLEYLEMKDIVINKSRNLKDLFQKQVVLQSYLDQVILTEEQVAYKLEAYWKKIEESTKSLRSDGSIP</sequence>
<comment type="similarity">
    <text evidence="1">Belongs to the BLOC1S2 family.</text>
</comment>
<evidence type="ECO:0000256" key="1">
    <source>
        <dbReference type="ARBA" id="ARBA00008468"/>
    </source>
</evidence>
<dbReference type="GO" id="GO:0043015">
    <property type="term" value="F:gamma-tubulin binding"/>
    <property type="evidence" value="ECO:0000318"/>
    <property type="project" value="GO_Central"/>
</dbReference>
<dbReference type="Ensembl" id="ENSMODT00000065972.1">
    <property type="protein sequence ID" value="ENSMODP00000055116.1"/>
    <property type="gene ID" value="ENSMODG00000047250.1"/>
</dbReference>
<dbReference type="InterPro" id="IPR019269">
    <property type="entry name" value="BLOC1_su2"/>
</dbReference>
<dbReference type="Pfam" id="PF10046">
    <property type="entry name" value="BLOC1_2"/>
    <property type="match status" value="1"/>
</dbReference>
<dbReference type="PANTHER" id="PTHR46479">
    <property type="entry name" value="BIOGENESIS OF LYSOSOME-RELATED ORGANELLES COMPLEX 1 SUBUNIT 2"/>
    <property type="match status" value="1"/>
</dbReference>
<dbReference type="InParanoid" id="A0A5F8H7B4"/>
<reference evidence="2" key="3">
    <citation type="submission" date="2025-09" db="UniProtKB">
        <authorList>
            <consortium name="Ensembl"/>
        </authorList>
    </citation>
    <scope>IDENTIFICATION</scope>
</reference>
<reference evidence="2 3" key="1">
    <citation type="journal article" date="2007" name="Nature">
        <title>Genome of the marsupial Monodelphis domestica reveals innovation in non-coding sequences.</title>
        <authorList>
            <person name="Mikkelsen T.S."/>
            <person name="Wakefield M.J."/>
            <person name="Aken B."/>
            <person name="Amemiya C.T."/>
            <person name="Chang J.L."/>
            <person name="Duke S."/>
            <person name="Garber M."/>
            <person name="Gentles A.J."/>
            <person name="Goodstadt L."/>
            <person name="Heger A."/>
            <person name="Jurka J."/>
            <person name="Kamal M."/>
            <person name="Mauceli E."/>
            <person name="Searle S.M."/>
            <person name="Sharpe T."/>
            <person name="Baker M.L."/>
            <person name="Batzer M.A."/>
            <person name="Benos P.V."/>
            <person name="Belov K."/>
            <person name="Clamp M."/>
            <person name="Cook A."/>
            <person name="Cuff J."/>
            <person name="Das R."/>
            <person name="Davidow L."/>
            <person name="Deakin J.E."/>
            <person name="Fazzari M.J."/>
            <person name="Glass J.L."/>
            <person name="Grabherr M."/>
            <person name="Greally J.M."/>
            <person name="Gu W."/>
            <person name="Hore T.A."/>
            <person name="Huttley G.A."/>
            <person name="Kleber M."/>
            <person name="Jirtle R.L."/>
            <person name="Koina E."/>
            <person name="Lee J.T."/>
            <person name="Mahony S."/>
            <person name="Marra M.A."/>
            <person name="Miller R.D."/>
            <person name="Nicholls R.D."/>
            <person name="Oda M."/>
            <person name="Papenfuss A.T."/>
            <person name="Parra Z.E."/>
            <person name="Pollock D.D."/>
            <person name="Ray D.A."/>
            <person name="Schein J.E."/>
            <person name="Speed T.P."/>
            <person name="Thompson K."/>
            <person name="VandeBerg J.L."/>
            <person name="Wade C.M."/>
            <person name="Walker J.A."/>
            <person name="Waters P.D."/>
            <person name="Webber C."/>
            <person name="Weidman J.R."/>
            <person name="Xie X."/>
            <person name="Zody M.C."/>
            <person name="Baldwin J."/>
            <person name="Abdouelleil A."/>
            <person name="Abdulkadir J."/>
            <person name="Abebe A."/>
            <person name="Abera B."/>
            <person name="Abreu J."/>
            <person name="Acer S.C."/>
            <person name="Aftuck L."/>
            <person name="Alexander A."/>
            <person name="An P."/>
            <person name="Anderson E."/>
            <person name="Anderson S."/>
            <person name="Arachi H."/>
            <person name="Azer M."/>
            <person name="Bachantsang P."/>
            <person name="Barry A."/>
            <person name="Bayul T."/>
            <person name="Berlin A."/>
            <person name="Bessette D."/>
            <person name="Bloom T."/>
            <person name="Bloom T."/>
            <person name="Boguslavskiy L."/>
            <person name="Bonnet C."/>
            <person name="Boukhgalter B."/>
            <person name="Bourzgui I."/>
            <person name="Brown A."/>
            <person name="Cahill P."/>
            <person name="Channer S."/>
            <person name="Cheshatsang Y."/>
            <person name="Chuda L."/>
            <person name="Citroen M."/>
            <person name="Collymore A."/>
            <person name="Cooke P."/>
            <person name="Costello M."/>
            <person name="D'Aco K."/>
            <person name="Daza R."/>
            <person name="De Haan G."/>
            <person name="DeGray S."/>
            <person name="DeMaso C."/>
            <person name="Dhargay N."/>
            <person name="Dooley K."/>
            <person name="Dooley E."/>
            <person name="Doricent M."/>
            <person name="Dorje P."/>
            <person name="Dorjee K."/>
            <person name="Dupes A."/>
            <person name="Elong R."/>
            <person name="Falk J."/>
            <person name="Farina A."/>
            <person name="Faro S."/>
            <person name="Ferguson D."/>
            <person name="Fisher S."/>
            <person name="Foley C.D."/>
            <person name="Franke A."/>
            <person name="Friedrich D."/>
            <person name="Gadbois L."/>
            <person name="Gearin G."/>
            <person name="Gearin C.R."/>
            <person name="Giannoukos G."/>
            <person name="Goode T."/>
            <person name="Graham J."/>
            <person name="Grandbois E."/>
            <person name="Grewal S."/>
            <person name="Gyaltsen K."/>
            <person name="Hafez N."/>
            <person name="Hagos B."/>
            <person name="Hall J."/>
            <person name="Henson C."/>
            <person name="Hollinger A."/>
            <person name="Honan T."/>
            <person name="Huard M.D."/>
            <person name="Hughes L."/>
            <person name="Hurhula B."/>
            <person name="Husby M.E."/>
            <person name="Kamat A."/>
            <person name="Kanga B."/>
            <person name="Kashin S."/>
            <person name="Khazanovich D."/>
            <person name="Kisner P."/>
            <person name="Lance K."/>
            <person name="Lara M."/>
            <person name="Lee W."/>
            <person name="Lennon N."/>
            <person name="Letendre F."/>
            <person name="LeVine R."/>
            <person name="Lipovsky A."/>
            <person name="Liu X."/>
            <person name="Liu J."/>
            <person name="Liu S."/>
            <person name="Lokyitsang T."/>
            <person name="Lokyitsang Y."/>
            <person name="Lubonja R."/>
            <person name="Lui A."/>
            <person name="MacDonald P."/>
            <person name="Magnisalis V."/>
            <person name="Maru K."/>
            <person name="Matthews C."/>
            <person name="McCusker W."/>
            <person name="McDonough S."/>
            <person name="Mehta T."/>
            <person name="Meldrim J."/>
            <person name="Meneus L."/>
            <person name="Mihai O."/>
            <person name="Mihalev A."/>
            <person name="Mihova T."/>
            <person name="Mittelman R."/>
            <person name="Mlenga V."/>
            <person name="Montmayeur A."/>
            <person name="Mulrain L."/>
            <person name="Navidi A."/>
            <person name="Naylor J."/>
            <person name="Negash T."/>
            <person name="Nguyen T."/>
            <person name="Nguyen N."/>
            <person name="Nicol R."/>
            <person name="Norbu C."/>
            <person name="Norbu N."/>
            <person name="Novod N."/>
            <person name="O'Neill B."/>
            <person name="Osman S."/>
            <person name="Markiewicz E."/>
            <person name="Oyono O.L."/>
            <person name="Patti C."/>
            <person name="Phunkhang P."/>
            <person name="Pierre F."/>
            <person name="Priest M."/>
            <person name="Raghuraman S."/>
            <person name="Rege F."/>
            <person name="Reyes R."/>
            <person name="Rise C."/>
            <person name="Rogov P."/>
            <person name="Ross K."/>
            <person name="Ryan E."/>
            <person name="Settipalli S."/>
            <person name="Shea T."/>
            <person name="Sherpa N."/>
            <person name="Shi L."/>
            <person name="Shih D."/>
            <person name="Sparrow T."/>
            <person name="Spaulding J."/>
            <person name="Stalker J."/>
            <person name="Stange-Thomann N."/>
            <person name="Stavropoulos S."/>
            <person name="Stone C."/>
            <person name="Strader C."/>
            <person name="Tesfaye S."/>
            <person name="Thomson T."/>
            <person name="Thoulutsang Y."/>
            <person name="Thoulutsang D."/>
            <person name="Topham K."/>
            <person name="Topping I."/>
            <person name="Tsamla T."/>
            <person name="Vassiliev H."/>
            <person name="Vo A."/>
            <person name="Wangchuk T."/>
            <person name="Wangdi T."/>
            <person name="Weiand M."/>
            <person name="Wilkinson J."/>
            <person name="Wilson A."/>
            <person name="Yadav S."/>
            <person name="Young G."/>
            <person name="Yu Q."/>
            <person name="Zembek L."/>
            <person name="Zhong D."/>
            <person name="Zimmer A."/>
            <person name="Zwirko Z."/>
            <person name="Jaffe D.B."/>
            <person name="Alvarez P."/>
            <person name="Brockman W."/>
            <person name="Butler J."/>
            <person name="Chin C."/>
            <person name="Gnerre S."/>
            <person name="MacCallum I."/>
            <person name="Graves J.A."/>
            <person name="Ponting C.P."/>
            <person name="Breen M."/>
            <person name="Samollow P.B."/>
            <person name="Lander E.S."/>
            <person name="Lindblad-Toh K."/>
        </authorList>
    </citation>
    <scope>NUCLEOTIDE SEQUENCE [LARGE SCALE GENOMIC DNA]</scope>
</reference>
<dbReference type="AlphaFoldDB" id="A0A5F8H7B4"/>
<dbReference type="GeneTree" id="ENSGT00980000202620"/>
<dbReference type="Proteomes" id="UP000002280">
    <property type="component" value="Chromosome 7"/>
</dbReference>
<dbReference type="GO" id="GO:0099078">
    <property type="term" value="C:BORC complex"/>
    <property type="evidence" value="ECO:0000318"/>
    <property type="project" value="GO_Central"/>
</dbReference>
<reference evidence="2" key="2">
    <citation type="submission" date="2025-08" db="UniProtKB">
        <authorList>
            <consortium name="Ensembl"/>
        </authorList>
    </citation>
    <scope>IDENTIFICATION</scope>
</reference>
<evidence type="ECO:0000313" key="2">
    <source>
        <dbReference type="Ensembl" id="ENSMODP00000055116.1"/>
    </source>
</evidence>
<dbReference type="PANTHER" id="PTHR46479:SF1">
    <property type="entry name" value="BIOGENESIS OF LYSOSOME-RELATED ORGANELLES COMPLEX 1 SUBUNIT 2"/>
    <property type="match status" value="1"/>
</dbReference>
<protein>
    <submittedName>
        <fullName evidence="2">Uncharacterized protein</fullName>
    </submittedName>
</protein>
<accession>A0A5F8H7B4</accession>
<keyword evidence="3" id="KW-1185">Reference proteome</keyword>
<dbReference type="GO" id="GO:0000930">
    <property type="term" value="C:gamma-tubulin complex"/>
    <property type="evidence" value="ECO:0000318"/>
    <property type="project" value="GO_Central"/>
</dbReference>
<name>A0A5F8H7B4_MONDO</name>
<dbReference type="STRING" id="13616.ENSMODP00000055116"/>
<dbReference type="GO" id="GO:0031083">
    <property type="term" value="C:BLOC-1 complex"/>
    <property type="evidence" value="ECO:0000318"/>
    <property type="project" value="GO_Central"/>
</dbReference>
<organism evidence="2 3">
    <name type="scientific">Monodelphis domestica</name>
    <name type="common">Gray short-tailed opossum</name>
    <dbReference type="NCBI Taxonomy" id="13616"/>
    <lineage>
        <taxon>Eukaryota</taxon>
        <taxon>Metazoa</taxon>
        <taxon>Chordata</taxon>
        <taxon>Craniata</taxon>
        <taxon>Vertebrata</taxon>
        <taxon>Euteleostomi</taxon>
        <taxon>Mammalia</taxon>
        <taxon>Metatheria</taxon>
        <taxon>Didelphimorphia</taxon>
        <taxon>Didelphidae</taxon>
        <taxon>Monodelphis</taxon>
    </lineage>
</organism>
<dbReference type="GO" id="GO:0032418">
    <property type="term" value="P:lysosome localization"/>
    <property type="evidence" value="ECO:0000318"/>
    <property type="project" value="GO_Central"/>
</dbReference>
<evidence type="ECO:0000313" key="3">
    <source>
        <dbReference type="Proteomes" id="UP000002280"/>
    </source>
</evidence>